<dbReference type="InterPro" id="IPR002403">
    <property type="entry name" value="Cyt_P450_E_grp-IV"/>
</dbReference>
<comment type="similarity">
    <text evidence="2 9">Belongs to the cytochrome P450 family.</text>
</comment>
<evidence type="ECO:0000313" key="11">
    <source>
        <dbReference type="EMBL" id="OJD30510.1"/>
    </source>
</evidence>
<dbReference type="OrthoDB" id="1844152at2759"/>
<sequence>MEGYNKYSKLGKPFLSPQVTWKPEVIIPPEHVRWMVDQPDSVFSIHKVLIDDLRFDYTSPRAWDFDRAFHVEALNKMNLDAMTADMMDEIDFRTAAAFGATPNRWHTTTLQSSLFDILLAVTNRAFAGKRLARSPAYSTTVASFIALLPRRASLIDALCPTLLKPLLAPHLAAPLRRLTARYEARLLPRIAASLSAATATETTTTTTTNPPNPSTTTANERTADVIALLARAAAKSPSPRDRSPHSLAARLLALNFVAVHTSYLTAVAALSDILTRGGPSLWAELRSEAADALRATATGSAVDSSSSSSSSFDARWTKAAVGRLVLLDSALRESMRVSPFKGRGVEREVVAEGGVVMPGGSGSVRLPRGTKVGVATAGVHGDGRFYERPGEFVPGRFVGRAGEGLVNVSERWLGFGVGRHACPGRFFSAHELKLLVAHLVLNYDFEVVGGGGGEGMEKKPGGPVWVTDFHLFAEPYVVRARRRERSAHLDQ</sequence>
<dbReference type="RefSeq" id="XP_020126770.1">
    <property type="nucleotide sequence ID" value="XM_020277646.1"/>
</dbReference>
<keyword evidence="5 9" id="KW-0560">Oxidoreductase</keyword>
<evidence type="ECO:0000313" key="12">
    <source>
        <dbReference type="Proteomes" id="UP000183809"/>
    </source>
</evidence>
<dbReference type="GO" id="GO:0020037">
    <property type="term" value="F:heme binding"/>
    <property type="evidence" value="ECO:0007669"/>
    <property type="project" value="InterPro"/>
</dbReference>
<dbReference type="SUPFAM" id="SSF48264">
    <property type="entry name" value="Cytochrome P450"/>
    <property type="match status" value="1"/>
</dbReference>
<dbReference type="STRING" id="236234.A0A1J9QNM5"/>
<accession>A0A1J9QNM5</accession>
<evidence type="ECO:0000256" key="5">
    <source>
        <dbReference type="ARBA" id="ARBA00023002"/>
    </source>
</evidence>
<evidence type="ECO:0000256" key="4">
    <source>
        <dbReference type="ARBA" id="ARBA00022723"/>
    </source>
</evidence>
<dbReference type="PROSITE" id="PS00086">
    <property type="entry name" value="CYTOCHROME_P450"/>
    <property type="match status" value="1"/>
</dbReference>
<evidence type="ECO:0000256" key="2">
    <source>
        <dbReference type="ARBA" id="ARBA00010617"/>
    </source>
</evidence>
<dbReference type="GeneID" id="31017907"/>
<dbReference type="EMBL" id="MNUE01000059">
    <property type="protein sequence ID" value="OJD30510.1"/>
    <property type="molecule type" value="Genomic_DNA"/>
</dbReference>
<evidence type="ECO:0000256" key="8">
    <source>
        <dbReference type="PIRSR" id="PIRSR602403-1"/>
    </source>
</evidence>
<keyword evidence="6 8" id="KW-0408">Iron</keyword>
<proteinExistence type="inferred from homology"/>
<gene>
    <name evidence="11" type="ORF">BKCO1_5900055</name>
</gene>
<dbReference type="PRINTS" id="PR00465">
    <property type="entry name" value="EP450IV"/>
</dbReference>
<evidence type="ECO:0000256" key="3">
    <source>
        <dbReference type="ARBA" id="ARBA00022617"/>
    </source>
</evidence>
<dbReference type="InterPro" id="IPR017972">
    <property type="entry name" value="Cyt_P450_CS"/>
</dbReference>
<keyword evidence="4 8" id="KW-0479">Metal-binding</keyword>
<keyword evidence="7 9" id="KW-0503">Monooxygenase</keyword>
<dbReference type="Pfam" id="PF00067">
    <property type="entry name" value="p450"/>
    <property type="match status" value="1"/>
</dbReference>
<dbReference type="PANTHER" id="PTHR46206">
    <property type="entry name" value="CYTOCHROME P450"/>
    <property type="match status" value="1"/>
</dbReference>
<protein>
    <submittedName>
        <fullName evidence="11">Cytochrome p450</fullName>
    </submittedName>
</protein>
<dbReference type="PANTHER" id="PTHR46206:SF1">
    <property type="entry name" value="P450, PUTATIVE (EUROFUNG)-RELATED"/>
    <property type="match status" value="1"/>
</dbReference>
<comment type="cofactor">
    <cofactor evidence="1 8">
        <name>heme</name>
        <dbReference type="ChEBI" id="CHEBI:30413"/>
    </cofactor>
</comment>
<comment type="caution">
    <text evidence="11">The sequence shown here is derived from an EMBL/GenBank/DDBJ whole genome shotgun (WGS) entry which is preliminary data.</text>
</comment>
<keyword evidence="3 8" id="KW-0349">Heme</keyword>
<dbReference type="CDD" id="cd11041">
    <property type="entry name" value="CYP503A1-like"/>
    <property type="match status" value="1"/>
</dbReference>
<dbReference type="GO" id="GO:0016705">
    <property type="term" value="F:oxidoreductase activity, acting on paired donors, with incorporation or reduction of molecular oxygen"/>
    <property type="evidence" value="ECO:0007669"/>
    <property type="project" value="InterPro"/>
</dbReference>
<evidence type="ECO:0000256" key="6">
    <source>
        <dbReference type="ARBA" id="ARBA00023004"/>
    </source>
</evidence>
<organism evidence="11 12">
    <name type="scientific">Diplodia corticola</name>
    <dbReference type="NCBI Taxonomy" id="236234"/>
    <lineage>
        <taxon>Eukaryota</taxon>
        <taxon>Fungi</taxon>
        <taxon>Dikarya</taxon>
        <taxon>Ascomycota</taxon>
        <taxon>Pezizomycotina</taxon>
        <taxon>Dothideomycetes</taxon>
        <taxon>Dothideomycetes incertae sedis</taxon>
        <taxon>Botryosphaeriales</taxon>
        <taxon>Botryosphaeriaceae</taxon>
        <taxon>Diplodia</taxon>
    </lineage>
</organism>
<dbReference type="AlphaFoldDB" id="A0A1J9QNM5"/>
<dbReference type="Gene3D" id="1.10.630.10">
    <property type="entry name" value="Cytochrome P450"/>
    <property type="match status" value="1"/>
</dbReference>
<name>A0A1J9QNM5_9PEZI</name>
<dbReference type="Proteomes" id="UP000183809">
    <property type="component" value="Unassembled WGS sequence"/>
</dbReference>
<reference evidence="11 12" key="1">
    <citation type="submission" date="2016-10" db="EMBL/GenBank/DDBJ databases">
        <title>Proteomics and genomics reveal pathogen-plant mechanisms compatible with a hemibiotrophic lifestyle of Diplodia corticola.</title>
        <authorList>
            <person name="Fernandes I."/>
            <person name="De Jonge R."/>
            <person name="Van De Peer Y."/>
            <person name="Devreese B."/>
            <person name="Alves A."/>
            <person name="Esteves A.C."/>
        </authorList>
    </citation>
    <scope>NUCLEOTIDE SEQUENCE [LARGE SCALE GENOMIC DNA]</scope>
    <source>
        <strain evidence="11 12">CBS 112549</strain>
    </source>
</reference>
<feature type="region of interest" description="Disordered" evidence="10">
    <location>
        <begin position="198"/>
        <end position="219"/>
    </location>
</feature>
<evidence type="ECO:0000256" key="7">
    <source>
        <dbReference type="ARBA" id="ARBA00023033"/>
    </source>
</evidence>
<dbReference type="InterPro" id="IPR001128">
    <property type="entry name" value="Cyt_P450"/>
</dbReference>
<dbReference type="InterPro" id="IPR036396">
    <property type="entry name" value="Cyt_P450_sf"/>
</dbReference>
<feature type="binding site" description="axial binding residue" evidence="8">
    <location>
        <position position="422"/>
    </location>
    <ligand>
        <name>heme</name>
        <dbReference type="ChEBI" id="CHEBI:30413"/>
    </ligand>
    <ligandPart>
        <name>Fe</name>
        <dbReference type="ChEBI" id="CHEBI:18248"/>
    </ligandPart>
</feature>
<evidence type="ECO:0000256" key="10">
    <source>
        <dbReference type="SAM" id="MobiDB-lite"/>
    </source>
</evidence>
<dbReference type="GO" id="GO:0005506">
    <property type="term" value="F:iron ion binding"/>
    <property type="evidence" value="ECO:0007669"/>
    <property type="project" value="InterPro"/>
</dbReference>
<dbReference type="GO" id="GO:0004497">
    <property type="term" value="F:monooxygenase activity"/>
    <property type="evidence" value="ECO:0007669"/>
    <property type="project" value="UniProtKB-KW"/>
</dbReference>
<evidence type="ECO:0000256" key="1">
    <source>
        <dbReference type="ARBA" id="ARBA00001971"/>
    </source>
</evidence>
<keyword evidence="12" id="KW-1185">Reference proteome</keyword>
<evidence type="ECO:0000256" key="9">
    <source>
        <dbReference type="RuleBase" id="RU000461"/>
    </source>
</evidence>